<proteinExistence type="predicted"/>
<keyword evidence="2" id="KW-1185">Reference proteome</keyword>
<dbReference type="AlphaFoldDB" id="A0AAV4W8F5"/>
<accession>A0AAV4W8F5</accession>
<protein>
    <submittedName>
        <fullName evidence="1">Uncharacterized protein</fullName>
    </submittedName>
</protein>
<comment type="caution">
    <text evidence="1">The sequence shown here is derived from an EMBL/GenBank/DDBJ whole genome shotgun (WGS) entry which is preliminary data.</text>
</comment>
<sequence length="93" mass="10877">MVPVEECLLQDENRFPLDLPRRIGLVCFRMWMGDDYLKQYLNKIGVTTAKWTSDSMNGRHLLICSKLKDVYSGDASHFSLLCLYWTARQRMAD</sequence>
<name>A0AAV4W8F5_CAEEX</name>
<reference evidence="1 2" key="1">
    <citation type="submission" date="2021-06" db="EMBL/GenBank/DDBJ databases">
        <title>Caerostris extrusa draft genome.</title>
        <authorList>
            <person name="Kono N."/>
            <person name="Arakawa K."/>
        </authorList>
    </citation>
    <scope>NUCLEOTIDE SEQUENCE [LARGE SCALE GENOMIC DNA]</scope>
</reference>
<dbReference type="Proteomes" id="UP001054945">
    <property type="component" value="Unassembled WGS sequence"/>
</dbReference>
<dbReference type="EMBL" id="BPLR01015844">
    <property type="protein sequence ID" value="GIY79077.1"/>
    <property type="molecule type" value="Genomic_DNA"/>
</dbReference>
<organism evidence="1 2">
    <name type="scientific">Caerostris extrusa</name>
    <name type="common">Bark spider</name>
    <name type="synonym">Caerostris bankana</name>
    <dbReference type="NCBI Taxonomy" id="172846"/>
    <lineage>
        <taxon>Eukaryota</taxon>
        <taxon>Metazoa</taxon>
        <taxon>Ecdysozoa</taxon>
        <taxon>Arthropoda</taxon>
        <taxon>Chelicerata</taxon>
        <taxon>Arachnida</taxon>
        <taxon>Araneae</taxon>
        <taxon>Araneomorphae</taxon>
        <taxon>Entelegynae</taxon>
        <taxon>Araneoidea</taxon>
        <taxon>Araneidae</taxon>
        <taxon>Caerostris</taxon>
    </lineage>
</organism>
<evidence type="ECO:0000313" key="1">
    <source>
        <dbReference type="EMBL" id="GIY79077.1"/>
    </source>
</evidence>
<gene>
    <name evidence="1" type="ORF">CEXT_388531</name>
</gene>
<evidence type="ECO:0000313" key="2">
    <source>
        <dbReference type="Proteomes" id="UP001054945"/>
    </source>
</evidence>